<evidence type="ECO:0000313" key="7">
    <source>
        <dbReference type="EMBL" id="USG66663.1"/>
    </source>
</evidence>
<protein>
    <submittedName>
        <fullName evidence="7">Efflux RND transporter periplasmic adaptor subunit</fullName>
    </submittedName>
</protein>
<feature type="domain" description="YknX-like beta-barrel" evidence="6">
    <location>
        <begin position="310"/>
        <end position="386"/>
    </location>
</feature>
<evidence type="ECO:0000259" key="6">
    <source>
        <dbReference type="Pfam" id="PF25990"/>
    </source>
</evidence>
<feature type="chain" id="PRO_5046840056" evidence="4">
    <location>
        <begin position="21"/>
        <end position="398"/>
    </location>
</feature>
<dbReference type="RefSeq" id="WP_251873771.1">
    <property type="nucleotide sequence ID" value="NZ_CP098755.1"/>
</dbReference>
<dbReference type="PANTHER" id="PTHR32347:SF23">
    <property type="entry name" value="BLL5650 PROTEIN"/>
    <property type="match status" value="1"/>
</dbReference>
<dbReference type="Gene3D" id="2.40.30.170">
    <property type="match status" value="1"/>
</dbReference>
<sequence>MYRKGICSFLVLSLSVSLLAGCSLLQKPEQLLSGTIEADEVPIVAEVGGLVEHATAEEGMHVQKGGVLAEISKRTYEAAVNEAEAAKAQAQAKLDEAKAGSRNPSVQKGIAAVQQADATISLQDARAKQAQAALAQSQEQTTQVETQWEGAKKTLAYQESRLKEAASLFERGAISKKDYEAQQEAVNQAQTQVNQLAAQVEASRSRTLSAQQDIAAALAQKGTAEAQRKGAIADLDLLKEGSTDYTIRAMLAAVQQADARLDQAKWQLEKTVIKAPADGILLRTSISEGEVAKQGATLFTMMKADHLKLKVYIPEAELSKVKIGEKTEIKVDAYPDEVFVGQIQSIAEKAEFTPKNVQTPNERTKLVFAVTIRITEGLEKLRPGMPADVRLLTEEGER</sequence>
<dbReference type="Gene3D" id="1.10.287.470">
    <property type="entry name" value="Helix hairpin bin"/>
    <property type="match status" value="1"/>
</dbReference>
<dbReference type="SUPFAM" id="SSF111369">
    <property type="entry name" value="HlyD-like secretion proteins"/>
    <property type="match status" value="2"/>
</dbReference>
<dbReference type="PANTHER" id="PTHR32347">
    <property type="entry name" value="EFFLUX SYSTEM COMPONENT YKNX-RELATED"/>
    <property type="match status" value="1"/>
</dbReference>
<dbReference type="Gene3D" id="2.40.50.100">
    <property type="match status" value="1"/>
</dbReference>
<dbReference type="InterPro" id="IPR050465">
    <property type="entry name" value="UPF0194_transport"/>
</dbReference>
<reference evidence="7" key="1">
    <citation type="submission" date="2022-06" db="EMBL/GenBank/DDBJ databases">
        <title>Genome sequencing of Brevibacillus sp. BB3-R1.</title>
        <authorList>
            <person name="Heo J."/>
            <person name="Lee D."/>
            <person name="Won M."/>
            <person name="Han B.-H."/>
            <person name="Hong S.-B."/>
            <person name="Kwon S.-W."/>
        </authorList>
    </citation>
    <scope>NUCLEOTIDE SEQUENCE</scope>
    <source>
        <strain evidence="7">BB3-R1</strain>
    </source>
</reference>
<evidence type="ECO:0000256" key="4">
    <source>
        <dbReference type="SAM" id="SignalP"/>
    </source>
</evidence>
<evidence type="ECO:0000256" key="3">
    <source>
        <dbReference type="SAM" id="Coils"/>
    </source>
</evidence>
<dbReference type="InterPro" id="IPR058636">
    <property type="entry name" value="Beta-barrel_YknX"/>
</dbReference>
<keyword evidence="4" id="KW-0732">Signal</keyword>
<dbReference type="Pfam" id="PF25917">
    <property type="entry name" value="BSH_RND"/>
    <property type="match status" value="1"/>
</dbReference>
<comment type="subcellular location">
    <subcellularLocation>
        <location evidence="1">Cell envelope</location>
    </subcellularLocation>
</comment>
<keyword evidence="8" id="KW-1185">Reference proteome</keyword>
<dbReference type="Proteomes" id="UP001056500">
    <property type="component" value="Chromosome"/>
</dbReference>
<dbReference type="PRINTS" id="PR01490">
    <property type="entry name" value="RTXTOXIND"/>
</dbReference>
<gene>
    <name evidence="7" type="ORF">NDK47_05015</name>
</gene>
<organism evidence="7 8">
    <name type="scientific">Brevibacillus ruminantium</name>
    <dbReference type="NCBI Taxonomy" id="2950604"/>
    <lineage>
        <taxon>Bacteria</taxon>
        <taxon>Bacillati</taxon>
        <taxon>Bacillota</taxon>
        <taxon>Bacilli</taxon>
        <taxon>Bacillales</taxon>
        <taxon>Paenibacillaceae</taxon>
        <taxon>Brevibacillus</taxon>
    </lineage>
</organism>
<feature type="coiled-coil region" evidence="3">
    <location>
        <begin position="69"/>
        <end position="100"/>
    </location>
</feature>
<keyword evidence="2 3" id="KW-0175">Coiled coil</keyword>
<evidence type="ECO:0000313" key="8">
    <source>
        <dbReference type="Proteomes" id="UP001056500"/>
    </source>
</evidence>
<proteinExistence type="predicted"/>
<feature type="domain" description="Multidrug resistance protein MdtA-like barrel-sandwich hybrid" evidence="5">
    <location>
        <begin position="41"/>
        <end position="300"/>
    </location>
</feature>
<dbReference type="Pfam" id="PF25990">
    <property type="entry name" value="Beta-barrel_YknX"/>
    <property type="match status" value="1"/>
</dbReference>
<name>A0ABY4WHX7_9BACL</name>
<feature type="coiled-coil region" evidence="3">
    <location>
        <begin position="179"/>
        <end position="206"/>
    </location>
</feature>
<evidence type="ECO:0000256" key="1">
    <source>
        <dbReference type="ARBA" id="ARBA00004196"/>
    </source>
</evidence>
<dbReference type="PROSITE" id="PS51257">
    <property type="entry name" value="PROKAR_LIPOPROTEIN"/>
    <property type="match status" value="1"/>
</dbReference>
<evidence type="ECO:0000259" key="5">
    <source>
        <dbReference type="Pfam" id="PF25917"/>
    </source>
</evidence>
<accession>A0ABY4WHX7</accession>
<dbReference type="EMBL" id="CP098755">
    <property type="protein sequence ID" value="USG66663.1"/>
    <property type="molecule type" value="Genomic_DNA"/>
</dbReference>
<dbReference type="InterPro" id="IPR058625">
    <property type="entry name" value="MdtA-like_BSH"/>
</dbReference>
<feature type="signal peptide" evidence="4">
    <location>
        <begin position="1"/>
        <end position="20"/>
    </location>
</feature>
<evidence type="ECO:0000256" key="2">
    <source>
        <dbReference type="ARBA" id="ARBA00023054"/>
    </source>
</evidence>